<name>A0A8S4PR68_OWEFU</name>
<evidence type="ECO:0000313" key="1">
    <source>
        <dbReference type="EMBL" id="CAH1795955.1"/>
    </source>
</evidence>
<accession>A0A8S4PR68</accession>
<sequence>VFLSTSERFRTISGDKIGWTYEGDIGPISLSSVQNHLTYFLPLDNGPNPQIGSEYEFESLPLETIFSIGVLIDISKRQRFVPLEWSQIFTLCLLTFSDDW</sequence>
<gene>
    <name evidence="1" type="ORF">OFUS_LOCUS20419</name>
</gene>
<evidence type="ECO:0000313" key="2">
    <source>
        <dbReference type="Proteomes" id="UP000749559"/>
    </source>
</evidence>
<protein>
    <submittedName>
        <fullName evidence="1">Uncharacterized protein</fullName>
    </submittedName>
</protein>
<dbReference type="AlphaFoldDB" id="A0A8S4PR68"/>
<proteinExistence type="predicted"/>
<keyword evidence="2" id="KW-1185">Reference proteome</keyword>
<feature type="non-terminal residue" evidence="1">
    <location>
        <position position="1"/>
    </location>
</feature>
<organism evidence="1 2">
    <name type="scientific">Owenia fusiformis</name>
    <name type="common">Polychaete worm</name>
    <dbReference type="NCBI Taxonomy" id="6347"/>
    <lineage>
        <taxon>Eukaryota</taxon>
        <taxon>Metazoa</taxon>
        <taxon>Spiralia</taxon>
        <taxon>Lophotrochozoa</taxon>
        <taxon>Annelida</taxon>
        <taxon>Polychaeta</taxon>
        <taxon>Sedentaria</taxon>
        <taxon>Canalipalpata</taxon>
        <taxon>Sabellida</taxon>
        <taxon>Oweniida</taxon>
        <taxon>Oweniidae</taxon>
        <taxon>Owenia</taxon>
    </lineage>
</organism>
<comment type="caution">
    <text evidence="1">The sequence shown here is derived from an EMBL/GenBank/DDBJ whole genome shotgun (WGS) entry which is preliminary data.</text>
</comment>
<dbReference type="Proteomes" id="UP000749559">
    <property type="component" value="Unassembled WGS sequence"/>
</dbReference>
<reference evidence="1" key="1">
    <citation type="submission" date="2022-03" db="EMBL/GenBank/DDBJ databases">
        <authorList>
            <person name="Martin C."/>
        </authorList>
    </citation>
    <scope>NUCLEOTIDE SEQUENCE</scope>
</reference>
<dbReference type="EMBL" id="CAIIXF020000010">
    <property type="protein sequence ID" value="CAH1795955.1"/>
    <property type="molecule type" value="Genomic_DNA"/>
</dbReference>